<dbReference type="GO" id="GO:0016020">
    <property type="term" value="C:membrane"/>
    <property type="evidence" value="ECO:0007669"/>
    <property type="project" value="TreeGrafter"/>
</dbReference>
<evidence type="ECO:0000313" key="2">
    <source>
        <dbReference type="EMBL" id="CBW25095.1"/>
    </source>
</evidence>
<dbReference type="HOGENOM" id="CLU_020336_12_0_7"/>
<protein>
    <submittedName>
        <fullName evidence="2">Alpha/beta hydrolase fold family protein</fullName>
    </submittedName>
</protein>
<dbReference type="GO" id="GO:0016787">
    <property type="term" value="F:hydrolase activity"/>
    <property type="evidence" value="ECO:0007669"/>
    <property type="project" value="UniProtKB-KW"/>
</dbReference>
<dbReference type="AlphaFoldDB" id="E1X2Q0"/>
<dbReference type="InterPro" id="IPR029058">
    <property type="entry name" value="AB_hydrolase_fold"/>
</dbReference>
<dbReference type="Gene3D" id="3.40.50.1820">
    <property type="entry name" value="alpha/beta hydrolase"/>
    <property type="match status" value="1"/>
</dbReference>
<dbReference type="KEGG" id="bmx:BMS_0159"/>
<organism evidence="2 3">
    <name type="scientific">Halobacteriovorax marinus (strain ATCC BAA-682 / DSM 15412 / SJ)</name>
    <name type="common">Bacteriovorax marinus</name>
    <dbReference type="NCBI Taxonomy" id="862908"/>
    <lineage>
        <taxon>Bacteria</taxon>
        <taxon>Pseudomonadati</taxon>
        <taxon>Bdellovibrionota</taxon>
        <taxon>Bacteriovoracia</taxon>
        <taxon>Bacteriovoracales</taxon>
        <taxon>Halobacteriovoraceae</taxon>
        <taxon>Halobacteriovorax</taxon>
    </lineage>
</organism>
<dbReference type="PANTHER" id="PTHR43798:SF33">
    <property type="entry name" value="HYDROLASE, PUTATIVE (AFU_ORTHOLOGUE AFUA_2G14860)-RELATED"/>
    <property type="match status" value="1"/>
</dbReference>
<dbReference type="STRING" id="862908.BMS_0159"/>
<dbReference type="eggNOG" id="COG2267">
    <property type="taxonomic scope" value="Bacteria"/>
</dbReference>
<feature type="domain" description="AB hydrolase-1" evidence="1">
    <location>
        <begin position="34"/>
        <end position="280"/>
    </location>
</feature>
<dbReference type="OrthoDB" id="5289478at2"/>
<name>E1X2Q0_HALMS</name>
<reference evidence="3" key="1">
    <citation type="journal article" date="2013" name="ISME J.">
        <title>A small predatory core genome in the divergent marine Bacteriovorax marinus SJ and the terrestrial Bdellovibrio bacteriovorus.</title>
        <authorList>
            <person name="Crossman L.C."/>
            <person name="Chen H."/>
            <person name="Cerdeno-Tarraga A.M."/>
            <person name="Brooks K."/>
            <person name="Quail M.A."/>
            <person name="Pineiro S.A."/>
            <person name="Hobley L."/>
            <person name="Sockett R.E."/>
            <person name="Bentley S.D."/>
            <person name="Parkhill J."/>
            <person name="Williams H.N."/>
            <person name="Stine O.C."/>
        </authorList>
    </citation>
    <scope>NUCLEOTIDE SEQUENCE [LARGE SCALE GENOMIC DNA]</scope>
    <source>
        <strain evidence="3">ATCC BAA-682 / DSM 15412 / SJ</strain>
    </source>
</reference>
<dbReference type="InterPro" id="IPR000073">
    <property type="entry name" value="AB_hydrolase_1"/>
</dbReference>
<proteinExistence type="predicted"/>
<keyword evidence="3" id="KW-1185">Reference proteome</keyword>
<dbReference type="EMBL" id="FQ312005">
    <property type="protein sequence ID" value="CBW25095.1"/>
    <property type="molecule type" value="Genomic_DNA"/>
</dbReference>
<sequence>MKNEYPDYFYSEDGTRIFYLTNFKKEELNEDEVVIVFNYGLVCNRKHFSPQEEYFDNLGYKILIHDYRAHYSSSGQDQIESCTFKNITKDLKGILTLLDIKNPIMIGHSMGVNVTLEYCKNYPQDVYKAVVISGTVLPPQDIMFDSNIVDVASPFIKSFAKDNPKVFEFIWKNSYKNPIARKIVLDGGFNTKKVEDSFVQIYMKKISELPKDIFFHLLDQMKEHDIISSLENINTPTLIIGGDSDKVIPNYLQRILHQYLPSSKLYILKDGSHVPQIDFPELTNKRIETFIKRT</sequence>
<dbReference type="SUPFAM" id="SSF53474">
    <property type="entry name" value="alpha/beta-Hydrolases"/>
    <property type="match status" value="1"/>
</dbReference>
<dbReference type="PATRIC" id="fig|862908.3.peg.154"/>
<dbReference type="Pfam" id="PF00561">
    <property type="entry name" value="Abhydrolase_1"/>
    <property type="match status" value="1"/>
</dbReference>
<dbReference type="Proteomes" id="UP000008963">
    <property type="component" value="Chromosome"/>
</dbReference>
<evidence type="ECO:0000259" key="1">
    <source>
        <dbReference type="Pfam" id="PF00561"/>
    </source>
</evidence>
<dbReference type="PANTHER" id="PTHR43798">
    <property type="entry name" value="MONOACYLGLYCEROL LIPASE"/>
    <property type="match status" value="1"/>
</dbReference>
<accession>E1X2Q0</accession>
<keyword evidence="2" id="KW-0378">Hydrolase</keyword>
<gene>
    <name evidence="2" type="ordered locus">BMS_0159</name>
</gene>
<evidence type="ECO:0000313" key="3">
    <source>
        <dbReference type="Proteomes" id="UP000008963"/>
    </source>
</evidence>
<dbReference type="InterPro" id="IPR050266">
    <property type="entry name" value="AB_hydrolase_sf"/>
</dbReference>
<dbReference type="RefSeq" id="WP_014242884.1">
    <property type="nucleotide sequence ID" value="NC_016620.1"/>
</dbReference>